<keyword evidence="2" id="KW-1185">Reference proteome</keyword>
<proteinExistence type="predicted"/>
<comment type="caution">
    <text evidence="1">The sequence shown here is derived from an EMBL/GenBank/DDBJ whole genome shotgun (WGS) entry which is preliminary data.</text>
</comment>
<evidence type="ECO:0000313" key="1">
    <source>
        <dbReference type="EMBL" id="MBK1866259.1"/>
    </source>
</evidence>
<evidence type="ECO:0000313" key="2">
    <source>
        <dbReference type="Proteomes" id="UP000616151"/>
    </source>
</evidence>
<organism evidence="1 2">
    <name type="scientific">Taklimakanibacter albus</name>
    <dbReference type="NCBI Taxonomy" id="2800327"/>
    <lineage>
        <taxon>Bacteria</taxon>
        <taxon>Pseudomonadati</taxon>
        <taxon>Pseudomonadota</taxon>
        <taxon>Alphaproteobacteria</taxon>
        <taxon>Hyphomicrobiales</taxon>
        <taxon>Aestuariivirgaceae</taxon>
        <taxon>Taklimakanibacter</taxon>
    </lineage>
</organism>
<name>A0ACC5R0R9_9HYPH</name>
<reference evidence="1" key="1">
    <citation type="submission" date="2021-01" db="EMBL/GenBank/DDBJ databases">
        <authorList>
            <person name="Sun Q."/>
        </authorList>
    </citation>
    <scope>NUCLEOTIDE SEQUENCE</scope>
    <source>
        <strain evidence="1">YIM B02566</strain>
    </source>
</reference>
<dbReference type="EMBL" id="JAENHL010000006">
    <property type="protein sequence ID" value="MBK1866259.1"/>
    <property type="molecule type" value="Genomic_DNA"/>
</dbReference>
<dbReference type="Proteomes" id="UP000616151">
    <property type="component" value="Unassembled WGS sequence"/>
</dbReference>
<gene>
    <name evidence="1" type="ORF">JHL16_07830</name>
</gene>
<sequence>MKSMLPLLALITVATFASPVLACEQHQSHAALKTAEQVSPPPPKVVIEPAAQSVPASENVTAKDAAMSKPAWATGENCNRPRNQGKTVYLTQ</sequence>
<accession>A0ACC5R0R9</accession>
<protein>
    <submittedName>
        <fullName evidence="1">Uncharacterized protein</fullName>
    </submittedName>
</protein>